<accession>A0A1F7F8I9</accession>
<keyword evidence="1" id="KW-0812">Transmembrane</keyword>
<name>A0A1F7F8I9_UNCRA</name>
<comment type="caution">
    <text evidence="2">The sequence shown here is derived from an EMBL/GenBank/DDBJ whole genome shotgun (WGS) entry which is preliminary data.</text>
</comment>
<proteinExistence type="predicted"/>
<evidence type="ECO:0000313" key="3">
    <source>
        <dbReference type="Proteomes" id="UP000179243"/>
    </source>
</evidence>
<organism evidence="2 3">
    <name type="scientific">Candidatus Raymondbacteria bacterium RIFOXYD12_FULL_49_13</name>
    <dbReference type="NCBI Taxonomy" id="1817890"/>
    <lineage>
        <taxon>Bacteria</taxon>
        <taxon>Raymondiibacteriota</taxon>
    </lineage>
</organism>
<feature type="transmembrane region" description="Helical" evidence="1">
    <location>
        <begin position="6"/>
        <end position="26"/>
    </location>
</feature>
<evidence type="ECO:0000313" key="2">
    <source>
        <dbReference type="EMBL" id="OGK02975.1"/>
    </source>
</evidence>
<dbReference type="Proteomes" id="UP000179243">
    <property type="component" value="Unassembled WGS sequence"/>
</dbReference>
<reference evidence="2 3" key="1">
    <citation type="journal article" date="2016" name="Nat. Commun.">
        <title>Thousands of microbial genomes shed light on interconnected biogeochemical processes in an aquifer system.</title>
        <authorList>
            <person name="Anantharaman K."/>
            <person name="Brown C.T."/>
            <person name="Hug L.A."/>
            <person name="Sharon I."/>
            <person name="Castelle C.J."/>
            <person name="Probst A.J."/>
            <person name="Thomas B.C."/>
            <person name="Singh A."/>
            <person name="Wilkins M.J."/>
            <person name="Karaoz U."/>
            <person name="Brodie E.L."/>
            <person name="Williams K.H."/>
            <person name="Hubbard S.S."/>
            <person name="Banfield J.F."/>
        </authorList>
    </citation>
    <scope>NUCLEOTIDE SEQUENCE [LARGE SCALE GENOMIC DNA]</scope>
</reference>
<keyword evidence="1" id="KW-0472">Membrane</keyword>
<dbReference type="EMBL" id="MFYX01000099">
    <property type="protein sequence ID" value="OGK02975.1"/>
    <property type="molecule type" value="Genomic_DNA"/>
</dbReference>
<protein>
    <submittedName>
        <fullName evidence="2">Uncharacterized protein</fullName>
    </submittedName>
</protein>
<dbReference type="AlphaFoldDB" id="A0A1F7F8I9"/>
<keyword evidence="1" id="KW-1133">Transmembrane helix</keyword>
<evidence type="ECO:0000256" key="1">
    <source>
        <dbReference type="SAM" id="Phobius"/>
    </source>
</evidence>
<gene>
    <name evidence="2" type="ORF">A2519_06425</name>
</gene>
<sequence length="127" mass="14306">MSSRTVRYLIVLIVICTTCIALFFAIRHFTAREIVQRELDSAAAKEIAEYGLEQALINLSQDPFWNQGFKNIVHKTGFYNVVVAQVADSEYQVITTGRAGKMKKEIPCRYFIAAKDGVVKARGLKCE</sequence>